<keyword evidence="3" id="KW-1185">Reference proteome</keyword>
<reference evidence="3" key="1">
    <citation type="journal article" date="2019" name="Int. J. Syst. Evol. Microbiol.">
        <title>The Global Catalogue of Microorganisms (GCM) 10K type strain sequencing project: providing services to taxonomists for standard genome sequencing and annotation.</title>
        <authorList>
            <consortium name="The Broad Institute Genomics Platform"/>
            <consortium name="The Broad Institute Genome Sequencing Center for Infectious Disease"/>
            <person name="Wu L."/>
            <person name="Ma J."/>
        </authorList>
    </citation>
    <scope>NUCLEOTIDE SEQUENCE [LARGE SCALE GENOMIC DNA]</scope>
    <source>
        <strain evidence="3">JCM 17130</strain>
    </source>
</reference>
<accession>A0ABW0JK03</accession>
<dbReference type="SUPFAM" id="SSF52402">
    <property type="entry name" value="Adenine nucleotide alpha hydrolases-like"/>
    <property type="match status" value="1"/>
</dbReference>
<dbReference type="InterPro" id="IPR014729">
    <property type="entry name" value="Rossmann-like_a/b/a_fold"/>
</dbReference>
<dbReference type="InterPro" id="IPR001962">
    <property type="entry name" value="Asn_synthase"/>
</dbReference>
<dbReference type="Pfam" id="PF00733">
    <property type="entry name" value="Asn_synthase"/>
    <property type="match status" value="1"/>
</dbReference>
<evidence type="ECO:0000259" key="1">
    <source>
        <dbReference type="Pfam" id="PF00733"/>
    </source>
</evidence>
<sequence>MRTDQTGAREAGRRTQINVSPHAGEVDFSVLDRHGGGAALLDPISIADLLRNGFVYPPHTIFRDVKVASTGFDPAQDLHGTPVFHFARQSAAAPPRPPAGAVDDDELLDTYHRLLCDAVLRSTAAMRSPWLLQSGGKDSTSMAIAVAEVAPQTRCITYLGGKEEDETDSARFVARKLGLRHESLVCDPGRSYDRYLACLPGMPLLTADFAMLSYVDLAAEIAADGGDGILDALGSDPYFGVPPHWQTRVLTSLARGLRLPRGVLDLSLVSNSFGLCYVLGTMQMDGFERFYPGSRFIDAEVDELLGSDVARLSRWRLEVFRGDITTAKSMEAKRRVSATILESAVFAKGMYAAKALDLRLAYPYCDASLCDWVFREVPDDRLIGPGGVNKVLVRQHIARRFHELPYVSAKGSFRFDVRGLARQRFDQVHDFAVQMKQLMPGAAAWLERHRHRMNNKYFASKFYLLAVILPWLQSHAHESYPTQADEGSSP</sequence>
<dbReference type="Proteomes" id="UP001596013">
    <property type="component" value="Unassembled WGS sequence"/>
</dbReference>
<evidence type="ECO:0000313" key="3">
    <source>
        <dbReference type="Proteomes" id="UP001596013"/>
    </source>
</evidence>
<dbReference type="RefSeq" id="WP_377303697.1">
    <property type="nucleotide sequence ID" value="NZ_JBHSMK010000004.1"/>
</dbReference>
<protein>
    <submittedName>
        <fullName evidence="2">Asparagine synthase-related protein</fullName>
    </submittedName>
</protein>
<dbReference type="Gene3D" id="3.40.50.620">
    <property type="entry name" value="HUPs"/>
    <property type="match status" value="1"/>
</dbReference>
<name>A0ABW0JK03_9GAMM</name>
<gene>
    <name evidence="2" type="ORF">ACFPME_07405</name>
</gene>
<organism evidence="2 3">
    <name type="scientific">Rhodanobacter umsongensis</name>
    <dbReference type="NCBI Taxonomy" id="633153"/>
    <lineage>
        <taxon>Bacteria</taxon>
        <taxon>Pseudomonadati</taxon>
        <taxon>Pseudomonadota</taxon>
        <taxon>Gammaproteobacteria</taxon>
        <taxon>Lysobacterales</taxon>
        <taxon>Rhodanobacteraceae</taxon>
        <taxon>Rhodanobacter</taxon>
    </lineage>
</organism>
<proteinExistence type="predicted"/>
<comment type="caution">
    <text evidence="2">The sequence shown here is derived from an EMBL/GenBank/DDBJ whole genome shotgun (WGS) entry which is preliminary data.</text>
</comment>
<evidence type="ECO:0000313" key="2">
    <source>
        <dbReference type="EMBL" id="MFC5436379.1"/>
    </source>
</evidence>
<dbReference type="EMBL" id="JBHSMK010000004">
    <property type="protein sequence ID" value="MFC5436379.1"/>
    <property type="molecule type" value="Genomic_DNA"/>
</dbReference>
<feature type="domain" description="Asparagine synthetase" evidence="1">
    <location>
        <begin position="113"/>
        <end position="402"/>
    </location>
</feature>